<dbReference type="RefSeq" id="WP_131147410.1">
    <property type="nucleotide sequence ID" value="NZ_BMWV01000023.1"/>
</dbReference>
<evidence type="ECO:0000313" key="2">
    <source>
        <dbReference type="EMBL" id="QBI03307.1"/>
    </source>
</evidence>
<evidence type="ECO:0000313" key="1">
    <source>
        <dbReference type="EMBL" id="GGY67851.1"/>
    </source>
</evidence>
<keyword evidence="3" id="KW-1185">Reference proteome</keyword>
<dbReference type="AlphaFoldDB" id="A0A411X2U6"/>
<dbReference type="Proteomes" id="UP000292307">
    <property type="component" value="Chromosome"/>
</dbReference>
<dbReference type="OrthoDB" id="3598762at2"/>
<dbReference type="EMBL" id="BMWV01000023">
    <property type="protein sequence ID" value="GGY67851.1"/>
    <property type="molecule type" value="Genomic_DNA"/>
</dbReference>
<reference evidence="2 3" key="2">
    <citation type="submission" date="2019-02" db="EMBL/GenBank/DDBJ databases">
        <title>Draft Genome Sequences of Six Type Strains of the Genus Massilia.</title>
        <authorList>
            <person name="Miess H."/>
            <person name="Frediansyhah A."/>
            <person name="Gross H."/>
        </authorList>
    </citation>
    <scope>NUCLEOTIDE SEQUENCE [LARGE SCALE GENOMIC DNA]</scope>
    <source>
        <strain evidence="2 3">DSM 17472</strain>
    </source>
</reference>
<accession>A0A411X2U6</accession>
<evidence type="ECO:0000313" key="3">
    <source>
        <dbReference type="Proteomes" id="UP000292307"/>
    </source>
</evidence>
<organism evidence="1 4">
    <name type="scientific">Pseudoduganella albidiflava</name>
    <dbReference type="NCBI Taxonomy" id="321983"/>
    <lineage>
        <taxon>Bacteria</taxon>
        <taxon>Pseudomonadati</taxon>
        <taxon>Pseudomonadota</taxon>
        <taxon>Betaproteobacteria</taxon>
        <taxon>Burkholderiales</taxon>
        <taxon>Oxalobacteraceae</taxon>
        <taxon>Telluria group</taxon>
        <taxon>Pseudoduganella</taxon>
    </lineage>
</organism>
<dbReference type="Pfam" id="PF10065">
    <property type="entry name" value="DUF2303"/>
    <property type="match status" value="1"/>
</dbReference>
<evidence type="ECO:0000313" key="4">
    <source>
        <dbReference type="Proteomes" id="UP000628442"/>
    </source>
</evidence>
<dbReference type="EMBL" id="CP036401">
    <property type="protein sequence ID" value="QBI03307.1"/>
    <property type="molecule type" value="Genomic_DNA"/>
</dbReference>
<reference evidence="1" key="3">
    <citation type="submission" date="2022-12" db="EMBL/GenBank/DDBJ databases">
        <authorList>
            <person name="Sun Q."/>
            <person name="Kim S."/>
        </authorList>
    </citation>
    <scope>NUCLEOTIDE SEQUENCE</scope>
    <source>
        <strain evidence="1">KCTC 12343</strain>
    </source>
</reference>
<dbReference type="InterPro" id="IPR019276">
    <property type="entry name" value="DUF2303"/>
</dbReference>
<dbReference type="Proteomes" id="UP000628442">
    <property type="component" value="Unassembled WGS sequence"/>
</dbReference>
<protein>
    <submittedName>
        <fullName evidence="2">DUF2303 family protein</fullName>
    </submittedName>
</protein>
<sequence length="296" mass="32653">MTHPEAGTAATAEFIAAPAAGESLVIDSSALALFTKLAVASTAVTEHEGTAHLVIPEGYKHIDLTAAVEKAAAVPTRKQGTVKLGDLDSFLTYVEQHGQHDRTYVYADVDSRSLTAVINDHRPHLYGDLPGWRDHRAVYTAELSPEFENWKKHDRNQFDQEAFAIFIEDNIADVIEPAGEVLLKVALTLQAKTDVNFSSARRLDNGQVQFTYEENTTASAANGAIEIPREFTLGMRLFKGGEGYKLKARLKYRIGSGKLKFWYELDRPHIAIEDAFKSYVEQAREADCTLLVGKAG</sequence>
<name>A0A411X2U6_9BURK</name>
<reference evidence="1" key="1">
    <citation type="journal article" date="2014" name="Int. J. Syst. Evol. Microbiol.">
        <title>Complete genome sequence of Corynebacterium casei LMG S-19264T (=DSM 44701T), isolated from a smear-ripened cheese.</title>
        <authorList>
            <consortium name="US DOE Joint Genome Institute (JGI-PGF)"/>
            <person name="Walter F."/>
            <person name="Albersmeier A."/>
            <person name="Kalinowski J."/>
            <person name="Ruckert C."/>
        </authorList>
    </citation>
    <scope>NUCLEOTIDE SEQUENCE</scope>
    <source>
        <strain evidence="1">KCTC 12343</strain>
    </source>
</reference>
<gene>
    <name evidence="2" type="ORF">EYF70_22620</name>
    <name evidence="1" type="ORF">GCM10007387_57540</name>
</gene>
<proteinExistence type="predicted"/>